<dbReference type="InterPro" id="IPR049808">
    <property type="entry name" value="CONSTANS-like_Bbox1"/>
</dbReference>
<dbReference type="RefSeq" id="XP_067717341.1">
    <property type="nucleotide sequence ID" value="XM_067861240.1"/>
</dbReference>
<sequence length="1898" mass="209432">MTENARAAAAPVDVPFVPKPLEDIHELTYLEYLLQMAFHTTDLHVIKGLQLASPETEARFRQEAAKRFRGSFLSVWVDMNRMEPPQSFEDCVARGAMSVDLTQQLFESGTISPPLGFQGNPTGSYRMLLFKVALGRTLAHTPEAGDQEAFLRRPIPPGYDSMELCASTEPAFYNALYRINSSQQTLLCAAVEFEFTPVKIEVPEPVCEMCETAVAQWYCHSDKAHFCNACDAKHHSVTPIFARHVRVASSKSPVQFGVCESHPSEIIDVVCLQCNRALCSHCILFDAHSDPSFFDHQLMSTVDAYDCAMQKTSESDQCLQRRMEGIAARVRNRHSLLSQLYANFNNVRQKIDGATALLLEQLGGMRQRKLRYIEAIRREAETELLLLDWLEAFMGHLLLALNPADFITSRKRYDLLVAKMFGGECKVGLGNMPLWMLQRLVLVGGTRLCRVPLAQQGVDGAAAAEPGVAVASDFTRTNLFQDLGDTVGHVGGEDVDLRLTIESILRSEPLRLKGVPPDDPAGSPGAAAELEAAEVGAPPTEAALAVQAHVLEPVWALLSEGSMATLLHLVRAARIPEKCHLIRHLAALANHFEEMDALVAHACAFEAQGLRDSSLCMLLRSSSCLNELLCFVLLHDRYGCAESLEWVRLYCDCLHAFLADAADAKQAAEEAASHIVNKLAQFADMAAMPSTLRFVLYYLADLAGERAASLCVDMLFGVLLSTYVARNVRGLRREALTETSFLMGRVGIACWDAVETTSLEFCLAARLKVWMQGLLRRPRLKSRIHTRPTPVVAEALDYVLRALSKMSREVHAGTSDLPVEQVNELTARYNFIPLFEIADRWAGRAATGAVSRHRRVDHAAPQVPLVEAEGAGGDQQVHVVEGDALQHPLELRREARALQRQPPALHAHQLAHPVPVGGAVLAQARQHLVARAPEAVLRHRARPGAQLGQHAAGLGQDGLRLVEGRVDRDDVVPGELDVVEHKVHVRLGAGRPGEGGVQPQLLGRAHELLDVVVDVVRAGHRPGQGLVQYLGHVRPVRHYPAGVGRVPAHEHHGPLLVVRHQNESVLLLRRTGVRRLDISRLRRPTLPVPPEGEPVLGRGGRLRQLDGADVLQQQGLDLFQVEVSRQRQLHGATPEYAVQRRLHLVDTCIPHLVYIHVVVHQLPLAHRRDQVAPAVGVQVPLVGHPVPPHLVLGPLEGVRLEAVVLQQRVHYLQRALEVAAAPAGAPIGEGHFDREAVLVGAHEHVHQVLAAEHLHLQAAQAAHRAALHHGGGGQQQLPLAPLQSLHVFVVVLHRDYRLHRHLVALPHPQIHAHAVVERQQVDSGRPGPLVVEEVAGVERRGQRLPQLGERVAIPAVGDVVHQVPRPLQDALPQSAQLRRSRTVLLDVLRLGPQLQRLPQCTHITLGHRPKVAAHGQRPQHLFLRLPEIRVLLLGQHGIAHEGGLQAVRPPGEHLLPLLVAEQLRGRVDLGVQRLGRERLTALARELGLQQRLSHAVVPDGGIRRRRRANQINALEGLARGPRKQPPRHLVHFVDAHAREYLRHHLLLRVRMHHRPPAGGRVHEPRDDVAVLRLRAVQPGAVQLQRVLHDLEHFLRRALRGQALDLRHCRRERLLPLVGCAAQLEGADAAALVRAVEVVRLHRLDGAGSPLQNVEVQRQDAVGQLCEHGAPHVRPGPQRGDRHFPHDLQAEVLDLVVLPDVRSRPCDRLSISLREPTCMAPIVPCRRQPPPAFFHRPPVHLGVLAQVALHQLRLFLHVSKHPLHHRHRRPRLDVAHHEQPQVRRSVVDAVVVQQVLHAVGLQASQVPDWKPLAQPAKAPLGHIPTDLFSECRASTVAQFLRYSSVLMIRASDRIACRSFSTREALNCVGASTTSASASSARSSAPSRPAHPSISEGHDV</sequence>
<keyword evidence="2" id="KW-0862">Zinc</keyword>
<dbReference type="GeneID" id="94196753"/>
<dbReference type="GO" id="GO:0008270">
    <property type="term" value="F:zinc ion binding"/>
    <property type="evidence" value="ECO:0007669"/>
    <property type="project" value="UniProtKB-KW"/>
</dbReference>
<reference evidence="6 7" key="1">
    <citation type="submission" date="2021-06" db="EMBL/GenBank/DDBJ databases">
        <title>Genome sequence of Babesia caballi.</title>
        <authorList>
            <person name="Yamagishi J."/>
            <person name="Kidaka T."/>
            <person name="Ochi A."/>
        </authorList>
    </citation>
    <scope>NUCLEOTIDE SEQUENCE [LARGE SCALE GENOMIC DNA]</scope>
    <source>
        <strain evidence="6">USDA-D6B2</strain>
    </source>
</reference>
<evidence type="ECO:0000313" key="7">
    <source>
        <dbReference type="Proteomes" id="UP001497744"/>
    </source>
</evidence>
<feature type="region of interest" description="Disordered" evidence="4">
    <location>
        <begin position="1873"/>
        <end position="1898"/>
    </location>
</feature>
<dbReference type="EMBL" id="BPLF01000004">
    <property type="protein sequence ID" value="GIX65272.1"/>
    <property type="molecule type" value="Genomic_DNA"/>
</dbReference>
<dbReference type="PANTHER" id="PTHR25462">
    <property type="entry name" value="BONUS, ISOFORM C-RELATED"/>
    <property type="match status" value="1"/>
</dbReference>
<feature type="domain" description="B box-type" evidence="5">
    <location>
        <begin position="202"/>
        <end position="249"/>
    </location>
</feature>
<feature type="domain" description="B box-type" evidence="5">
    <location>
        <begin position="254"/>
        <end position="301"/>
    </location>
</feature>
<dbReference type="SMART" id="SM00336">
    <property type="entry name" value="BBOX"/>
    <property type="match status" value="2"/>
</dbReference>
<dbReference type="PANTHER" id="PTHR25462:SF296">
    <property type="entry name" value="MEIOTIC P26, ISOFORM F"/>
    <property type="match status" value="1"/>
</dbReference>
<keyword evidence="7" id="KW-1185">Reference proteome</keyword>
<evidence type="ECO:0000256" key="2">
    <source>
        <dbReference type="ARBA" id="ARBA00022833"/>
    </source>
</evidence>
<proteinExistence type="predicted"/>
<protein>
    <submittedName>
        <fullName evidence="6">B-box zinc finger domain-containing protein</fullName>
    </submittedName>
</protein>
<dbReference type="Proteomes" id="UP001497744">
    <property type="component" value="Unassembled WGS sequence"/>
</dbReference>
<dbReference type="InterPro" id="IPR047153">
    <property type="entry name" value="TRIM45/56/19-like"/>
</dbReference>
<comment type="caution">
    <text evidence="6">The sequence shown here is derived from an EMBL/GenBank/DDBJ whole genome shotgun (WGS) entry which is preliminary data.</text>
</comment>
<dbReference type="SUPFAM" id="SSF57845">
    <property type="entry name" value="B-box zinc-binding domain"/>
    <property type="match status" value="1"/>
</dbReference>
<evidence type="ECO:0000256" key="4">
    <source>
        <dbReference type="SAM" id="MobiDB-lite"/>
    </source>
</evidence>
<keyword evidence="1" id="KW-0479">Metal-binding</keyword>
<gene>
    <name evidence="6" type="ORF">BcabD6B2_47070</name>
</gene>
<evidence type="ECO:0000256" key="1">
    <source>
        <dbReference type="ARBA" id="ARBA00022723"/>
    </source>
</evidence>
<evidence type="ECO:0000313" key="6">
    <source>
        <dbReference type="EMBL" id="GIX65272.1"/>
    </source>
</evidence>
<dbReference type="InterPro" id="IPR000315">
    <property type="entry name" value="Znf_B-box"/>
</dbReference>
<dbReference type="CDD" id="cd19821">
    <property type="entry name" value="Bbox1_BBX-like"/>
    <property type="match status" value="1"/>
</dbReference>
<name>A0AAV4LYF9_BABCB</name>
<evidence type="ECO:0000256" key="3">
    <source>
        <dbReference type="PROSITE-ProRule" id="PRU00024"/>
    </source>
</evidence>
<dbReference type="Gene3D" id="3.30.160.60">
    <property type="entry name" value="Classic Zinc Finger"/>
    <property type="match status" value="1"/>
</dbReference>
<dbReference type="PROSITE" id="PS50119">
    <property type="entry name" value="ZF_BBOX"/>
    <property type="match status" value="2"/>
</dbReference>
<evidence type="ECO:0000259" key="5">
    <source>
        <dbReference type="PROSITE" id="PS50119"/>
    </source>
</evidence>
<keyword evidence="3" id="KW-0863">Zinc-finger</keyword>
<accession>A0AAV4LYF9</accession>
<organism evidence="6 7">
    <name type="scientific">Babesia caballi</name>
    <dbReference type="NCBI Taxonomy" id="5871"/>
    <lineage>
        <taxon>Eukaryota</taxon>
        <taxon>Sar</taxon>
        <taxon>Alveolata</taxon>
        <taxon>Apicomplexa</taxon>
        <taxon>Aconoidasida</taxon>
        <taxon>Piroplasmida</taxon>
        <taxon>Babesiidae</taxon>
        <taxon>Babesia</taxon>
    </lineage>
</organism>
<feature type="compositionally biased region" description="Low complexity" evidence="4">
    <location>
        <begin position="1873"/>
        <end position="1888"/>
    </location>
</feature>